<evidence type="ECO:0000313" key="2">
    <source>
        <dbReference type="Proteomes" id="UP000535491"/>
    </source>
</evidence>
<dbReference type="Proteomes" id="UP000535491">
    <property type="component" value="Unassembled WGS sequence"/>
</dbReference>
<name>A0A7W1WN51_9BACL</name>
<comment type="caution">
    <text evidence="1">The sequence shown here is derived from an EMBL/GenBank/DDBJ whole genome shotgun (WGS) entry which is preliminary data.</text>
</comment>
<dbReference type="AlphaFoldDB" id="A0A7W1WN51"/>
<evidence type="ECO:0000313" key="1">
    <source>
        <dbReference type="EMBL" id="MBA4492952.1"/>
    </source>
</evidence>
<protein>
    <submittedName>
        <fullName evidence="1">Uncharacterized protein</fullName>
    </submittedName>
</protein>
<organism evidence="1 2">
    <name type="scientific">Paenactinomyces guangxiensis</name>
    <dbReference type="NCBI Taxonomy" id="1490290"/>
    <lineage>
        <taxon>Bacteria</taxon>
        <taxon>Bacillati</taxon>
        <taxon>Bacillota</taxon>
        <taxon>Bacilli</taxon>
        <taxon>Bacillales</taxon>
        <taxon>Thermoactinomycetaceae</taxon>
        <taxon>Paenactinomyces</taxon>
    </lineage>
</organism>
<reference evidence="1 2" key="1">
    <citation type="submission" date="2020-07" db="EMBL/GenBank/DDBJ databases">
        <authorList>
            <person name="Feng H."/>
        </authorList>
    </citation>
    <scope>NUCLEOTIDE SEQUENCE [LARGE SCALE GENOMIC DNA]</scope>
    <source>
        <strain evidence="2">s-10</strain>
    </source>
</reference>
<keyword evidence="2" id="KW-1185">Reference proteome</keyword>
<sequence>MNKRSENVGMVLSPSEKIVSYVGGLFEIDTFSLSYTYGFLVATNHRLWLVSSYPGKAVQIPYPSVKFGLEGALISTV</sequence>
<proteinExistence type="predicted"/>
<accession>A0A7W1WN51</accession>
<dbReference type="RefSeq" id="WP_181750174.1">
    <property type="nucleotide sequence ID" value="NZ_JACEIQ010000001.1"/>
</dbReference>
<dbReference type="EMBL" id="JACEIQ010000001">
    <property type="protein sequence ID" value="MBA4492952.1"/>
    <property type="molecule type" value="Genomic_DNA"/>
</dbReference>
<gene>
    <name evidence="1" type="ORF">H1191_01310</name>
</gene>